<protein>
    <submittedName>
        <fullName evidence="1">Uncharacterized protein</fullName>
    </submittedName>
</protein>
<sequence>FTKPLDAWRKDLELLSSQPKVREEKTWNCVERRFIHGHFGWISLTEKSDIWILPRNIQITRLLIFSSNVSVFKEYRILRRDTGYFEQELESVNLIFFNGRIDHCAVSSSY</sequence>
<dbReference type="AlphaFoldDB" id="A0A0K2T8G4"/>
<reference evidence="1" key="1">
    <citation type="submission" date="2014-05" db="EMBL/GenBank/DDBJ databases">
        <authorList>
            <person name="Chronopoulou M."/>
        </authorList>
    </citation>
    <scope>NUCLEOTIDE SEQUENCE</scope>
    <source>
        <tissue evidence="1">Whole organism</tissue>
    </source>
</reference>
<organism evidence="1">
    <name type="scientific">Lepeophtheirus salmonis</name>
    <name type="common">Salmon louse</name>
    <name type="synonym">Caligus salmonis</name>
    <dbReference type="NCBI Taxonomy" id="72036"/>
    <lineage>
        <taxon>Eukaryota</taxon>
        <taxon>Metazoa</taxon>
        <taxon>Ecdysozoa</taxon>
        <taxon>Arthropoda</taxon>
        <taxon>Crustacea</taxon>
        <taxon>Multicrustacea</taxon>
        <taxon>Hexanauplia</taxon>
        <taxon>Copepoda</taxon>
        <taxon>Siphonostomatoida</taxon>
        <taxon>Caligidae</taxon>
        <taxon>Lepeophtheirus</taxon>
    </lineage>
</organism>
<accession>A0A0K2T8G4</accession>
<evidence type="ECO:0000313" key="1">
    <source>
        <dbReference type="EMBL" id="CDW22364.1"/>
    </source>
</evidence>
<proteinExistence type="predicted"/>
<feature type="non-terminal residue" evidence="1">
    <location>
        <position position="1"/>
    </location>
</feature>
<dbReference type="EMBL" id="HACA01005003">
    <property type="protein sequence ID" value="CDW22364.1"/>
    <property type="molecule type" value="Transcribed_RNA"/>
</dbReference>
<name>A0A0K2T8G4_LEPSM</name>